<dbReference type="AlphaFoldDB" id="A0AAE1UYJ0"/>
<evidence type="ECO:0000313" key="2">
    <source>
        <dbReference type="EMBL" id="KAK4341964.1"/>
    </source>
</evidence>
<evidence type="ECO:0000256" key="1">
    <source>
        <dbReference type="SAM" id="MobiDB-lite"/>
    </source>
</evidence>
<protein>
    <submittedName>
        <fullName evidence="2">Uncharacterized protein</fullName>
    </submittedName>
</protein>
<evidence type="ECO:0000313" key="3">
    <source>
        <dbReference type="Proteomes" id="UP001291623"/>
    </source>
</evidence>
<dbReference type="EMBL" id="JAVYJV010000021">
    <property type="protein sequence ID" value="KAK4341964.1"/>
    <property type="molecule type" value="Genomic_DNA"/>
</dbReference>
<reference evidence="2" key="1">
    <citation type="submission" date="2023-12" db="EMBL/GenBank/DDBJ databases">
        <title>Genome assembly of Anisodus tanguticus.</title>
        <authorList>
            <person name="Wang Y.-J."/>
        </authorList>
    </citation>
    <scope>NUCLEOTIDE SEQUENCE</scope>
    <source>
        <strain evidence="2">KB-2021</strain>
        <tissue evidence="2">Leaf</tissue>
    </source>
</reference>
<keyword evidence="3" id="KW-1185">Reference proteome</keyword>
<feature type="compositionally biased region" description="Acidic residues" evidence="1">
    <location>
        <begin position="7"/>
        <end position="49"/>
    </location>
</feature>
<feature type="region of interest" description="Disordered" evidence="1">
    <location>
        <begin position="1"/>
        <end position="49"/>
    </location>
</feature>
<accession>A0AAE1UYJ0</accession>
<name>A0AAE1UYJ0_9SOLA</name>
<comment type="caution">
    <text evidence="2">The sequence shown here is derived from an EMBL/GenBank/DDBJ whole genome shotgun (WGS) entry which is preliminary data.</text>
</comment>
<dbReference type="Proteomes" id="UP001291623">
    <property type="component" value="Unassembled WGS sequence"/>
</dbReference>
<proteinExistence type="predicted"/>
<gene>
    <name evidence="2" type="ORF">RND71_037780</name>
</gene>
<organism evidence="2 3">
    <name type="scientific">Anisodus tanguticus</name>
    <dbReference type="NCBI Taxonomy" id="243964"/>
    <lineage>
        <taxon>Eukaryota</taxon>
        <taxon>Viridiplantae</taxon>
        <taxon>Streptophyta</taxon>
        <taxon>Embryophyta</taxon>
        <taxon>Tracheophyta</taxon>
        <taxon>Spermatophyta</taxon>
        <taxon>Magnoliopsida</taxon>
        <taxon>eudicotyledons</taxon>
        <taxon>Gunneridae</taxon>
        <taxon>Pentapetalae</taxon>
        <taxon>asterids</taxon>
        <taxon>lamiids</taxon>
        <taxon>Solanales</taxon>
        <taxon>Solanaceae</taxon>
        <taxon>Solanoideae</taxon>
        <taxon>Hyoscyameae</taxon>
        <taxon>Anisodus</taxon>
    </lineage>
</organism>
<sequence>MSHQQGDDADYVENEYEMEEVDDYTDDSDDSDSDDSDSDGSDSDVDDYMNNEILDILAADARRGKDIQGIR</sequence>